<dbReference type="SUPFAM" id="SSF53448">
    <property type="entry name" value="Nucleotide-diphospho-sugar transferases"/>
    <property type="match status" value="1"/>
</dbReference>
<dbReference type="Proteomes" id="UP000824128">
    <property type="component" value="Unassembled WGS sequence"/>
</dbReference>
<dbReference type="EMBL" id="DVNZ01000153">
    <property type="protein sequence ID" value="HIU94485.1"/>
    <property type="molecule type" value="Genomic_DNA"/>
</dbReference>
<dbReference type="Gene3D" id="3.90.550.10">
    <property type="entry name" value="Spore Coat Polysaccharide Biosynthesis Protein SpsA, Chain A"/>
    <property type="match status" value="1"/>
</dbReference>
<dbReference type="InterPro" id="IPR029044">
    <property type="entry name" value="Nucleotide-diphossugar_trans"/>
</dbReference>
<dbReference type="Pfam" id="PF00535">
    <property type="entry name" value="Glycos_transf_2"/>
    <property type="match status" value="1"/>
</dbReference>
<organism evidence="2 3">
    <name type="scientific">Candidatus Aphodomorpha intestinavium</name>
    <dbReference type="NCBI Taxonomy" id="2840672"/>
    <lineage>
        <taxon>Bacteria</taxon>
        <taxon>Bacillati</taxon>
        <taxon>Bacillota</taxon>
        <taxon>Clostridia</taxon>
        <taxon>Eubacteriales</taxon>
        <taxon>Candidatus Aphodomorpha</taxon>
    </lineage>
</organism>
<accession>A0A9D1N3N2</accession>
<protein>
    <submittedName>
        <fullName evidence="2">Glycosyltransferase</fullName>
    </submittedName>
</protein>
<evidence type="ECO:0000313" key="2">
    <source>
        <dbReference type="EMBL" id="HIU94485.1"/>
    </source>
</evidence>
<feature type="non-terminal residue" evidence="2">
    <location>
        <position position="390"/>
    </location>
</feature>
<reference evidence="2" key="2">
    <citation type="journal article" date="2021" name="PeerJ">
        <title>Extensive microbial diversity within the chicken gut microbiome revealed by metagenomics and culture.</title>
        <authorList>
            <person name="Gilroy R."/>
            <person name="Ravi A."/>
            <person name="Getino M."/>
            <person name="Pursley I."/>
            <person name="Horton D.L."/>
            <person name="Alikhan N.F."/>
            <person name="Baker D."/>
            <person name="Gharbi K."/>
            <person name="Hall N."/>
            <person name="Watson M."/>
            <person name="Adriaenssens E.M."/>
            <person name="Foster-Nyarko E."/>
            <person name="Jarju S."/>
            <person name="Secka A."/>
            <person name="Antonio M."/>
            <person name="Oren A."/>
            <person name="Chaudhuri R.R."/>
            <person name="La Ragione R."/>
            <person name="Hildebrand F."/>
            <person name="Pallen M.J."/>
        </authorList>
    </citation>
    <scope>NUCLEOTIDE SEQUENCE</scope>
    <source>
        <strain evidence="2">ChiGjej2B2-16831</strain>
    </source>
</reference>
<evidence type="ECO:0000313" key="3">
    <source>
        <dbReference type="Proteomes" id="UP000824128"/>
    </source>
</evidence>
<dbReference type="InterPro" id="IPR001173">
    <property type="entry name" value="Glyco_trans_2-like"/>
</dbReference>
<proteinExistence type="predicted"/>
<feature type="domain" description="Glycosyltransferase 2-like" evidence="1">
    <location>
        <begin position="170"/>
        <end position="285"/>
    </location>
</feature>
<dbReference type="PANTHER" id="PTHR43179:SF7">
    <property type="entry name" value="RHAMNOSYLTRANSFERASE WBBL"/>
    <property type="match status" value="1"/>
</dbReference>
<sequence>MERIDTLRGEYVALCAGGALTGEAAALIRRAAADGAELIYGDAVQTGADGRARPVFRPAWSPETLLSHNYAGSALVLAAELYARAGADGREDADALYALFHRAAALADGACHIPRALFCGTPPPPCCNCRIASDALRRLGRSGTVGQGLFIGSFDVRYGVAGEPLVSVIVRSEGDADAVGRTLESFEQRSAYRRFERIVADGTLPDARTRAWYRALHERRAATVVAHPGETNAARLVNEAARHARGDLLLFLDAGLTLGAHDALERLIEQVQQPGVAAAGGKVVDGAGRLVHAGLAFCPCAPGSEAPRALFAGRRDALTDRAQNLYANCTRDVSAVSGALLVGAQRFFSLGGFDETFAAAHLMAALCVRIAGVGGRVVYTPYARFIAAAP</sequence>
<dbReference type="PANTHER" id="PTHR43179">
    <property type="entry name" value="RHAMNOSYLTRANSFERASE WBBL"/>
    <property type="match status" value="1"/>
</dbReference>
<reference evidence="2" key="1">
    <citation type="submission" date="2020-10" db="EMBL/GenBank/DDBJ databases">
        <authorList>
            <person name="Gilroy R."/>
        </authorList>
    </citation>
    <scope>NUCLEOTIDE SEQUENCE</scope>
    <source>
        <strain evidence="2">ChiGjej2B2-16831</strain>
    </source>
</reference>
<evidence type="ECO:0000259" key="1">
    <source>
        <dbReference type="Pfam" id="PF00535"/>
    </source>
</evidence>
<name>A0A9D1N3N2_9FIRM</name>
<dbReference type="AlphaFoldDB" id="A0A9D1N3N2"/>
<comment type="caution">
    <text evidence="2">The sequence shown here is derived from an EMBL/GenBank/DDBJ whole genome shotgun (WGS) entry which is preliminary data.</text>
</comment>
<gene>
    <name evidence="2" type="ORF">IAD24_04925</name>
</gene>